<protein>
    <submittedName>
        <fullName evidence="1">Uncharacterized protein</fullName>
    </submittedName>
</protein>
<sequence>MSEKKVCKICNGGILDDTFAQDSKLQYFFHITCLEKVSLLLKIKNSLVLNSVDFQSLQIIFEILYDDIPKDVISNLEKELFPDADKRSKKYEIELDQDKKIAINIISKAFNLSPGEFINLVLKNEIHFIRGCVGTNDSKENLEDYYQFEINIDELERGDFINVRK</sequence>
<reference evidence="1" key="1">
    <citation type="journal article" date="2015" name="Nature">
        <title>Complex archaea that bridge the gap between prokaryotes and eukaryotes.</title>
        <authorList>
            <person name="Spang A."/>
            <person name="Saw J.H."/>
            <person name="Jorgensen S.L."/>
            <person name="Zaremba-Niedzwiedzka K."/>
            <person name="Martijn J."/>
            <person name="Lind A.E."/>
            <person name="van Eijk R."/>
            <person name="Schleper C."/>
            <person name="Guy L."/>
            <person name="Ettema T.J."/>
        </authorList>
    </citation>
    <scope>NUCLEOTIDE SEQUENCE</scope>
</reference>
<proteinExistence type="predicted"/>
<dbReference type="AlphaFoldDB" id="A0A0F9RXI4"/>
<name>A0A0F9RXI4_9ZZZZ</name>
<dbReference type="EMBL" id="LAZR01000668">
    <property type="protein sequence ID" value="KKN61155.1"/>
    <property type="molecule type" value="Genomic_DNA"/>
</dbReference>
<organism evidence="1">
    <name type="scientific">marine sediment metagenome</name>
    <dbReference type="NCBI Taxonomy" id="412755"/>
    <lineage>
        <taxon>unclassified sequences</taxon>
        <taxon>metagenomes</taxon>
        <taxon>ecological metagenomes</taxon>
    </lineage>
</organism>
<gene>
    <name evidence="1" type="ORF">LCGC14_0524500</name>
</gene>
<evidence type="ECO:0000313" key="1">
    <source>
        <dbReference type="EMBL" id="KKN61155.1"/>
    </source>
</evidence>
<comment type="caution">
    <text evidence="1">The sequence shown here is derived from an EMBL/GenBank/DDBJ whole genome shotgun (WGS) entry which is preliminary data.</text>
</comment>
<accession>A0A0F9RXI4</accession>